<sequence>MKTDSSSSLTPIISEEDFLPLVQKQCQTFLAVLRFLRNEKIAVNKFYYFTLMQEAERLEAFLDDHAARANLRWLFFSELVACVRNFSLAGFHLLHVLDRYSDYLGGNRDSIRGDFEKESRDTLDYFPEVLGRFYEELLNEASSQGIEAQEVSVPTEAWRVEATPHLPYTVYSDNSSDETERIISIAQSYRRTLKVFKQHRLHRKIKTKDLSKIIPSKLNERLMDELESYLHNIQSEYDTHIRGSKTEKSNQWVITLRGLTAIPMHLFEFLEWLVHFYERHERHGCVNEESGVKTRISELVDNDRLLSCIVDFALYYCNRYLTEGNEVAERILSMYVDPITCELPIPKPQGFHARPSTYVSLIVQEHGTDVFMSVGGKDFNCRSVLELIEAGGLLADMNAESALFKGDKRSLDDLKILAEHNYCEEEDIPVELGYLKILRNL</sequence>
<evidence type="ECO:0008006" key="2">
    <source>
        <dbReference type="Google" id="ProtNLM"/>
    </source>
</evidence>
<reference evidence="1" key="1">
    <citation type="submission" date="2018-06" db="EMBL/GenBank/DDBJ databases">
        <authorList>
            <person name="Zhirakovskaya E."/>
        </authorList>
    </citation>
    <scope>NUCLEOTIDE SEQUENCE</scope>
</reference>
<evidence type="ECO:0000313" key="1">
    <source>
        <dbReference type="EMBL" id="VAX24188.1"/>
    </source>
</evidence>
<gene>
    <name evidence="1" type="ORF">MNBD_NITROSPINAE03-749</name>
</gene>
<dbReference type="InterPro" id="IPR035895">
    <property type="entry name" value="HPr-like_sf"/>
</dbReference>
<protein>
    <recommendedName>
        <fullName evidence="2">HPr domain-containing protein</fullName>
    </recommendedName>
</protein>
<dbReference type="Gene3D" id="3.30.1340.10">
    <property type="entry name" value="HPr-like"/>
    <property type="match status" value="1"/>
</dbReference>
<dbReference type="SUPFAM" id="SSF55594">
    <property type="entry name" value="HPr-like"/>
    <property type="match status" value="1"/>
</dbReference>
<accession>A0A3B1CJM4</accession>
<dbReference type="AlphaFoldDB" id="A0A3B1CJM4"/>
<dbReference type="EMBL" id="UOGB01000289">
    <property type="protein sequence ID" value="VAX24188.1"/>
    <property type="molecule type" value="Genomic_DNA"/>
</dbReference>
<name>A0A3B1CJM4_9ZZZZ</name>
<organism evidence="1">
    <name type="scientific">hydrothermal vent metagenome</name>
    <dbReference type="NCBI Taxonomy" id="652676"/>
    <lineage>
        <taxon>unclassified sequences</taxon>
        <taxon>metagenomes</taxon>
        <taxon>ecological metagenomes</taxon>
    </lineage>
</organism>
<proteinExistence type="predicted"/>